<proteinExistence type="predicted"/>
<organism evidence="2 3">
    <name type="scientific">Trichomonas vaginalis (strain ATCC PRA-98 / G3)</name>
    <dbReference type="NCBI Taxonomy" id="412133"/>
    <lineage>
        <taxon>Eukaryota</taxon>
        <taxon>Metamonada</taxon>
        <taxon>Parabasalia</taxon>
        <taxon>Trichomonadida</taxon>
        <taxon>Trichomonadidae</taxon>
        <taxon>Trichomonas</taxon>
    </lineage>
</organism>
<dbReference type="VEuPathDB" id="TrichDB:TVAGG3_0770940"/>
<dbReference type="EMBL" id="DS113180">
    <property type="protein sequence ID" value="EAY23123.1"/>
    <property type="molecule type" value="Genomic_DNA"/>
</dbReference>
<accession>A2D997</accession>
<dbReference type="InterPro" id="IPR036388">
    <property type="entry name" value="WH-like_DNA-bd_sf"/>
</dbReference>
<sequence length="228" mass="25846">MLQPGFAPVLQSTMIAPQFQQAINQSAYPIFLQDNSFIQLMSTKQFSESMPMFNLQIPVANRSFDQVCADSSLTFCPSQLGLIPSSIWSSDIISFGSLVQNFFRRRNSSASKFPYKLFNALRITEVQPEYFPHIGVKWVDDNIIWVNREAFASLIGVKTIEGGLFHQQGNFPSHRFIELSYEESEAVAALHKLGHVDLSHMRMVRHSGGVFKRGCTESDLEKCKWKDA</sequence>
<dbReference type="Proteomes" id="UP000001542">
    <property type="component" value="Unassembled WGS sequence"/>
</dbReference>
<protein>
    <recommendedName>
        <fullName evidence="1">Initiator binding domain-containing protein</fullName>
    </recommendedName>
</protein>
<gene>
    <name evidence="2" type="ORF">TVAG_183600</name>
</gene>
<dbReference type="InterPro" id="IPR018845">
    <property type="entry name" value="Initiator-bd"/>
</dbReference>
<dbReference type="KEGG" id="tva:5468683"/>
<evidence type="ECO:0000313" key="2">
    <source>
        <dbReference type="EMBL" id="EAY23123.1"/>
    </source>
</evidence>
<reference evidence="2" key="2">
    <citation type="journal article" date="2007" name="Science">
        <title>Draft genome sequence of the sexually transmitted pathogen Trichomonas vaginalis.</title>
        <authorList>
            <person name="Carlton J.M."/>
            <person name="Hirt R.P."/>
            <person name="Silva J.C."/>
            <person name="Delcher A.L."/>
            <person name="Schatz M."/>
            <person name="Zhao Q."/>
            <person name="Wortman J.R."/>
            <person name="Bidwell S.L."/>
            <person name="Alsmark U.C.M."/>
            <person name="Besteiro S."/>
            <person name="Sicheritz-Ponten T."/>
            <person name="Noel C.J."/>
            <person name="Dacks J.B."/>
            <person name="Foster P.G."/>
            <person name="Simillion C."/>
            <person name="Van de Peer Y."/>
            <person name="Miranda-Saavedra D."/>
            <person name="Barton G.J."/>
            <person name="Westrop G.D."/>
            <person name="Mueller S."/>
            <person name="Dessi D."/>
            <person name="Fiori P.L."/>
            <person name="Ren Q."/>
            <person name="Paulsen I."/>
            <person name="Zhang H."/>
            <person name="Bastida-Corcuera F.D."/>
            <person name="Simoes-Barbosa A."/>
            <person name="Brown M.T."/>
            <person name="Hayes R.D."/>
            <person name="Mukherjee M."/>
            <person name="Okumura C.Y."/>
            <person name="Schneider R."/>
            <person name="Smith A.J."/>
            <person name="Vanacova S."/>
            <person name="Villalvazo M."/>
            <person name="Haas B.J."/>
            <person name="Pertea M."/>
            <person name="Feldblyum T.V."/>
            <person name="Utterback T.R."/>
            <person name="Shu C.L."/>
            <person name="Osoegawa K."/>
            <person name="de Jong P.J."/>
            <person name="Hrdy I."/>
            <person name="Horvathova L."/>
            <person name="Zubacova Z."/>
            <person name="Dolezal P."/>
            <person name="Malik S.B."/>
            <person name="Logsdon J.M. Jr."/>
            <person name="Henze K."/>
            <person name="Gupta A."/>
            <person name="Wang C.C."/>
            <person name="Dunne R.L."/>
            <person name="Upcroft J.A."/>
            <person name="Upcroft P."/>
            <person name="White O."/>
            <person name="Salzberg S.L."/>
            <person name="Tang P."/>
            <person name="Chiu C.-H."/>
            <person name="Lee Y.-S."/>
            <person name="Embley T.M."/>
            <person name="Coombs G.H."/>
            <person name="Mottram J.C."/>
            <person name="Tachezy J."/>
            <person name="Fraser-Liggett C.M."/>
            <person name="Johnson P.J."/>
        </authorList>
    </citation>
    <scope>NUCLEOTIDE SEQUENCE [LARGE SCALE GENOMIC DNA]</scope>
    <source>
        <strain evidence="2">G3</strain>
    </source>
</reference>
<evidence type="ECO:0000259" key="1">
    <source>
        <dbReference type="Pfam" id="PF10416"/>
    </source>
</evidence>
<dbReference type="VEuPathDB" id="TrichDB:TVAG_183600"/>
<dbReference type="AlphaFoldDB" id="A2D997"/>
<evidence type="ECO:0000313" key="3">
    <source>
        <dbReference type="Proteomes" id="UP000001542"/>
    </source>
</evidence>
<dbReference type="InParanoid" id="A2D997"/>
<dbReference type="RefSeq" id="XP_001584109.1">
    <property type="nucleotide sequence ID" value="XM_001584059.1"/>
</dbReference>
<name>A2D997_TRIV3</name>
<dbReference type="OrthoDB" id="10263846at2759"/>
<feature type="domain" description="Initiator binding" evidence="1">
    <location>
        <begin position="91"/>
        <end position="184"/>
    </location>
</feature>
<dbReference type="Pfam" id="PF10416">
    <property type="entry name" value="IBD"/>
    <property type="match status" value="1"/>
</dbReference>
<reference evidence="2" key="1">
    <citation type="submission" date="2006-10" db="EMBL/GenBank/DDBJ databases">
        <authorList>
            <person name="Amadeo P."/>
            <person name="Zhao Q."/>
            <person name="Wortman J."/>
            <person name="Fraser-Liggett C."/>
            <person name="Carlton J."/>
        </authorList>
    </citation>
    <scope>NUCLEOTIDE SEQUENCE</scope>
    <source>
        <strain evidence="2">G3</strain>
    </source>
</reference>
<keyword evidence="3" id="KW-1185">Reference proteome</keyword>
<dbReference type="Gene3D" id="1.10.10.10">
    <property type="entry name" value="Winged helix-like DNA-binding domain superfamily/Winged helix DNA-binding domain"/>
    <property type="match status" value="1"/>
</dbReference>